<comment type="similarity">
    <text evidence="1">Belongs to the LysR transcriptional regulatory family.</text>
</comment>
<evidence type="ECO:0000256" key="3">
    <source>
        <dbReference type="ARBA" id="ARBA00023125"/>
    </source>
</evidence>
<evidence type="ECO:0000313" key="6">
    <source>
        <dbReference type="EMBL" id="SNT24730.1"/>
    </source>
</evidence>
<dbReference type="InterPro" id="IPR036388">
    <property type="entry name" value="WH-like_DNA-bd_sf"/>
</dbReference>
<dbReference type="FunFam" id="1.10.10.10:FF:000001">
    <property type="entry name" value="LysR family transcriptional regulator"/>
    <property type="match status" value="1"/>
</dbReference>
<dbReference type="OrthoDB" id="196624at2"/>
<dbReference type="EMBL" id="FZOL01000031">
    <property type="protein sequence ID" value="SNT24730.1"/>
    <property type="molecule type" value="Genomic_DNA"/>
</dbReference>
<dbReference type="Pfam" id="PF00126">
    <property type="entry name" value="HTH_1"/>
    <property type="match status" value="1"/>
</dbReference>
<dbReference type="GO" id="GO:0000976">
    <property type="term" value="F:transcription cis-regulatory region binding"/>
    <property type="evidence" value="ECO:0007669"/>
    <property type="project" value="TreeGrafter"/>
</dbReference>
<keyword evidence="3" id="KW-0238">DNA-binding</keyword>
<evidence type="ECO:0000256" key="2">
    <source>
        <dbReference type="ARBA" id="ARBA00023015"/>
    </source>
</evidence>
<dbReference type="RefSeq" id="WP_042129006.1">
    <property type="nucleotide sequence ID" value="NZ_FZOL01000031.1"/>
</dbReference>
<reference evidence="7" key="1">
    <citation type="submission" date="2017-06" db="EMBL/GenBank/DDBJ databases">
        <authorList>
            <person name="Varghese N."/>
            <person name="Submissions S."/>
        </authorList>
    </citation>
    <scope>NUCLEOTIDE SEQUENCE [LARGE SCALE GENOMIC DNA]</scope>
    <source>
        <strain evidence="7">DSM 22348</strain>
    </source>
</reference>
<proteinExistence type="inferred from homology"/>
<dbReference type="SUPFAM" id="SSF53850">
    <property type="entry name" value="Periplasmic binding protein-like II"/>
    <property type="match status" value="1"/>
</dbReference>
<dbReference type="InterPro" id="IPR005119">
    <property type="entry name" value="LysR_subst-bd"/>
</dbReference>
<accession>A0A239L336</accession>
<evidence type="ECO:0000256" key="4">
    <source>
        <dbReference type="ARBA" id="ARBA00023163"/>
    </source>
</evidence>
<organism evidence="6 7">
    <name type="scientific">Pseudomonas japonica</name>
    <dbReference type="NCBI Taxonomy" id="256466"/>
    <lineage>
        <taxon>Bacteria</taxon>
        <taxon>Pseudomonadati</taxon>
        <taxon>Pseudomonadota</taxon>
        <taxon>Gammaproteobacteria</taxon>
        <taxon>Pseudomonadales</taxon>
        <taxon>Pseudomonadaceae</taxon>
        <taxon>Pseudomonas</taxon>
    </lineage>
</organism>
<dbReference type="CDD" id="cd05466">
    <property type="entry name" value="PBP2_LTTR_substrate"/>
    <property type="match status" value="1"/>
</dbReference>
<keyword evidence="7" id="KW-1185">Reference proteome</keyword>
<evidence type="ECO:0000313" key="7">
    <source>
        <dbReference type="Proteomes" id="UP000198407"/>
    </source>
</evidence>
<sequence length="292" mass="32085">MSFSPDSLEAFVQAASLGTFSAAARRLGKSQSTISEAIARLEIDLGVALFDRSAKLPVLTDAGRSLLQRADDVLSASERLRQAADLLTAGVESRLTLVISDAYDSPDFQAHMVSLGERYPDLEFECVFAEYGDALNLVRTGRAALGILPSEPGYPPEIGHVTLTEQAEFGLFVAREHPLTKAASLSQERLAGYRALRLNTLDESPQRGLLQIPRQRSWSAPSYLILMELATQGFGWAILPHWMVRTYAARMLVELDMPGWPRRYPLDLVWSKQRSLGPAGAWLKEALRAGGT</sequence>
<dbReference type="SUPFAM" id="SSF46785">
    <property type="entry name" value="Winged helix' DNA-binding domain"/>
    <property type="match status" value="1"/>
</dbReference>
<dbReference type="AlphaFoldDB" id="A0A239L336"/>
<dbReference type="PANTHER" id="PTHR30126">
    <property type="entry name" value="HTH-TYPE TRANSCRIPTIONAL REGULATOR"/>
    <property type="match status" value="1"/>
</dbReference>
<keyword evidence="4" id="KW-0804">Transcription</keyword>
<feature type="domain" description="HTH lysR-type" evidence="5">
    <location>
        <begin position="1"/>
        <end position="60"/>
    </location>
</feature>
<dbReference type="Gene3D" id="1.10.10.10">
    <property type="entry name" value="Winged helix-like DNA-binding domain superfamily/Winged helix DNA-binding domain"/>
    <property type="match status" value="1"/>
</dbReference>
<dbReference type="PROSITE" id="PS50931">
    <property type="entry name" value="HTH_LYSR"/>
    <property type="match status" value="1"/>
</dbReference>
<dbReference type="STRING" id="1215104.GCA_000730585_00835"/>
<evidence type="ECO:0000256" key="1">
    <source>
        <dbReference type="ARBA" id="ARBA00009437"/>
    </source>
</evidence>
<dbReference type="GO" id="GO:0003700">
    <property type="term" value="F:DNA-binding transcription factor activity"/>
    <property type="evidence" value="ECO:0007669"/>
    <property type="project" value="InterPro"/>
</dbReference>
<dbReference type="Pfam" id="PF03466">
    <property type="entry name" value="LysR_substrate"/>
    <property type="match status" value="1"/>
</dbReference>
<gene>
    <name evidence="6" type="ORF">SAMN05444352_13132</name>
</gene>
<evidence type="ECO:0000259" key="5">
    <source>
        <dbReference type="PROSITE" id="PS50931"/>
    </source>
</evidence>
<keyword evidence="2" id="KW-0805">Transcription regulation</keyword>
<dbReference type="PANTHER" id="PTHR30126:SF91">
    <property type="entry name" value="LYSR FAMILY TRANSCRIPTIONAL REGULATOR"/>
    <property type="match status" value="1"/>
</dbReference>
<name>A0A239L336_9PSED</name>
<protein>
    <submittedName>
        <fullName evidence="6">Transcriptional regulator, LysR family</fullName>
    </submittedName>
</protein>
<dbReference type="Proteomes" id="UP000198407">
    <property type="component" value="Unassembled WGS sequence"/>
</dbReference>
<dbReference type="InterPro" id="IPR000847">
    <property type="entry name" value="LysR_HTH_N"/>
</dbReference>
<dbReference type="Gene3D" id="3.40.190.290">
    <property type="match status" value="1"/>
</dbReference>
<dbReference type="InterPro" id="IPR036390">
    <property type="entry name" value="WH_DNA-bd_sf"/>
</dbReference>
<dbReference type="PRINTS" id="PR00039">
    <property type="entry name" value="HTHLYSR"/>
</dbReference>